<keyword evidence="5 13" id="KW-0479">Metal-binding</keyword>
<dbReference type="InterPro" id="IPR036874">
    <property type="entry name" value="Carbonic_anhydrase_sf"/>
</dbReference>
<dbReference type="eggNOG" id="COG0659">
    <property type="taxonomic scope" value="Bacteria"/>
</dbReference>
<dbReference type="GO" id="GO:0034599">
    <property type="term" value="P:cellular response to oxidative stress"/>
    <property type="evidence" value="ECO:0007669"/>
    <property type="project" value="TreeGrafter"/>
</dbReference>
<dbReference type="PANTHER" id="PTHR11002:SF51">
    <property type="entry name" value="CARBONIC ANHYDRASE"/>
    <property type="match status" value="1"/>
</dbReference>
<evidence type="ECO:0000256" key="12">
    <source>
        <dbReference type="ARBA" id="ARBA00082533"/>
    </source>
</evidence>
<dbReference type="GO" id="GO:0015976">
    <property type="term" value="P:carbon utilization"/>
    <property type="evidence" value="ECO:0007669"/>
    <property type="project" value="InterPro"/>
</dbReference>
<dbReference type="GO" id="GO:0071244">
    <property type="term" value="P:cellular response to carbon dioxide"/>
    <property type="evidence" value="ECO:0007669"/>
    <property type="project" value="TreeGrafter"/>
</dbReference>
<dbReference type="Pfam" id="PF00916">
    <property type="entry name" value="Sulfate_transp"/>
    <property type="match status" value="1"/>
</dbReference>
<keyword evidence="7 15" id="KW-1133">Transmembrane helix</keyword>
<feature type="binding site" evidence="13">
    <location>
        <position position="497"/>
    </location>
    <ligand>
        <name>Zn(2+)</name>
        <dbReference type="ChEBI" id="CHEBI:29105"/>
    </ligand>
</feature>
<evidence type="ECO:0000259" key="16">
    <source>
        <dbReference type="Pfam" id="PF00916"/>
    </source>
</evidence>
<keyword evidence="4 15" id="KW-0812">Transmembrane</keyword>
<feature type="transmembrane region" description="Helical" evidence="15">
    <location>
        <begin position="34"/>
        <end position="61"/>
    </location>
</feature>
<comment type="subcellular location">
    <subcellularLocation>
        <location evidence="1">Membrane</location>
        <topology evidence="1">Multi-pass membrane protein</topology>
    </subcellularLocation>
</comment>
<feature type="transmembrane region" description="Helical" evidence="15">
    <location>
        <begin position="244"/>
        <end position="262"/>
    </location>
</feature>
<feature type="transmembrane region" description="Helical" evidence="15">
    <location>
        <begin position="68"/>
        <end position="86"/>
    </location>
</feature>
<dbReference type="GO" id="GO:0016020">
    <property type="term" value="C:membrane"/>
    <property type="evidence" value="ECO:0007669"/>
    <property type="project" value="UniProtKB-SubCell"/>
</dbReference>
<evidence type="ECO:0000256" key="8">
    <source>
        <dbReference type="ARBA" id="ARBA00023136"/>
    </source>
</evidence>
<keyword evidence="6 13" id="KW-0862">Zinc</keyword>
<protein>
    <recommendedName>
        <fullName evidence="10">Carbonic anhydrase 2</fullName>
        <ecNumber evidence="3">4.2.1.1</ecNumber>
    </recommendedName>
    <alternativeName>
        <fullName evidence="12">Carbonate dehydratase 2</fullName>
    </alternativeName>
</protein>
<evidence type="ECO:0000256" key="1">
    <source>
        <dbReference type="ARBA" id="ARBA00004141"/>
    </source>
</evidence>
<feature type="binding site" evidence="13">
    <location>
        <position position="499"/>
    </location>
    <ligand>
        <name>Zn(2+)</name>
        <dbReference type="ChEBI" id="CHEBI:29105"/>
    </ligand>
</feature>
<dbReference type="STRING" id="153721.MYP_4226"/>
<dbReference type="GO" id="GO:0008270">
    <property type="term" value="F:zinc ion binding"/>
    <property type="evidence" value="ECO:0007669"/>
    <property type="project" value="InterPro"/>
</dbReference>
<dbReference type="eggNOG" id="COG0288">
    <property type="taxonomic scope" value="Bacteria"/>
</dbReference>
<sequence>MSLFSKSQLSVSGPAAGLSIIVAGAVKDLGSFEAFTVAIVLAGVLQILFGMIRAGIIAYFFPSSVIKGMLAAIGLILIIKQIPYALGYHSKIFEVDEFMDSGENGKFSMITNALEHINPYVLLLTLISLGVYIFWDLVLKRKYSWFPSALVAMLTGTLLYAILELYFNIQLPDSELVSIPDTNLFKGFKFPDFSLLLNGKIIYLAFTLALLASVESLITLEAIEKIDPHKRQPHVNHELFAQGAGNIVSGLLGGLPLTALIVRSKANADSGAKTKVSAIIHSIFLILAVFLIPQFMHHVPLAVLAAVLIGVGFKLTRPAIFIEEFSIGWASFIPFAITIIATLATNLLIGILIGSIAGVISVVRTNFHSAISVEGDGTGDTVYVRLNKDVSFLNKPQLITKLNNIPKTKNVVIDGSKASFIDNDIAEVIEDFKTASDHLQRKTELIKTQYKLDSDENAFHALLDRNKEWVKQRTDLDPEYFKRMAKGQAPKFLWIGCSDSRVATDEITQTDPGEIFVHRNIANLVIKTDFNLMSVLQYAVSVLKVKHVIVCGHYECGGVKAAMGNQKLGLIDNWLSNIKDIYEKYQTELDAIEDEKPKFNRMVELVVMEQVYNLSKMSVIQEEWKNGKFPIIHAWVYDIANGSLKDLDINIEATSAIPEIYKFKI</sequence>
<feature type="domain" description="SLC26A/SulP transporter" evidence="16">
    <location>
        <begin position="2"/>
        <end position="316"/>
    </location>
</feature>
<dbReference type="EMBL" id="BBLT01000010">
    <property type="protein sequence ID" value="GAL86996.1"/>
    <property type="molecule type" value="Genomic_DNA"/>
</dbReference>
<evidence type="ECO:0000256" key="5">
    <source>
        <dbReference type="ARBA" id="ARBA00022723"/>
    </source>
</evidence>
<dbReference type="Gene3D" id="3.40.1050.10">
    <property type="entry name" value="Carbonic anhydrase"/>
    <property type="match status" value="1"/>
</dbReference>
<feature type="transmembrane region" description="Helical" evidence="15">
    <location>
        <begin position="201"/>
        <end position="223"/>
    </location>
</feature>
<dbReference type="Pfam" id="PF00484">
    <property type="entry name" value="Pro_CA"/>
    <property type="match status" value="1"/>
</dbReference>
<evidence type="ECO:0000256" key="15">
    <source>
        <dbReference type="SAM" id="Phobius"/>
    </source>
</evidence>
<dbReference type="SUPFAM" id="SSF53056">
    <property type="entry name" value="beta-carbonic anhydrase, cab"/>
    <property type="match status" value="1"/>
</dbReference>
<feature type="transmembrane region" description="Helical" evidence="15">
    <location>
        <begin position="299"/>
        <end position="320"/>
    </location>
</feature>
<dbReference type="CDD" id="cd00883">
    <property type="entry name" value="beta_CA_cladeA"/>
    <property type="match status" value="1"/>
</dbReference>
<keyword evidence="8 15" id="KW-0472">Membrane</keyword>
<comment type="cofactor">
    <cofactor evidence="13">
        <name>Zn(2+)</name>
        <dbReference type="ChEBI" id="CHEBI:29105"/>
    </cofactor>
    <text evidence="13">Binds 1 zinc ion per subunit.</text>
</comment>
<dbReference type="InterPro" id="IPR015892">
    <property type="entry name" value="Carbonic_anhydrase_CS"/>
</dbReference>
<evidence type="ECO:0000256" key="11">
    <source>
        <dbReference type="ARBA" id="ARBA00048348"/>
    </source>
</evidence>
<dbReference type="PROSITE" id="PS00705">
    <property type="entry name" value="PROK_CO2_ANHYDRASE_2"/>
    <property type="match status" value="1"/>
</dbReference>
<evidence type="ECO:0000256" key="10">
    <source>
        <dbReference type="ARBA" id="ARBA00039351"/>
    </source>
</evidence>
<gene>
    <name evidence="17" type="ORF">MYP_4226</name>
</gene>
<evidence type="ECO:0000256" key="7">
    <source>
        <dbReference type="ARBA" id="ARBA00022989"/>
    </source>
</evidence>
<comment type="catalytic activity">
    <reaction evidence="11">
        <text>hydrogencarbonate + H(+) = CO2 + H2O</text>
        <dbReference type="Rhea" id="RHEA:10748"/>
        <dbReference type="ChEBI" id="CHEBI:15377"/>
        <dbReference type="ChEBI" id="CHEBI:15378"/>
        <dbReference type="ChEBI" id="CHEBI:16526"/>
        <dbReference type="ChEBI" id="CHEBI:17544"/>
        <dbReference type="EC" id="4.2.1.1"/>
    </reaction>
</comment>
<comment type="caution">
    <text evidence="17">The sequence shown here is derived from an EMBL/GenBank/DDBJ whole genome shotgun (WGS) entry which is preliminary data.</text>
</comment>
<evidence type="ECO:0000313" key="17">
    <source>
        <dbReference type="EMBL" id="GAL86996.1"/>
    </source>
</evidence>
<dbReference type="Proteomes" id="UP000030185">
    <property type="component" value="Unassembled WGS sequence"/>
</dbReference>
<feature type="coiled-coil region" evidence="14">
    <location>
        <begin position="575"/>
        <end position="602"/>
    </location>
</feature>
<keyword evidence="9" id="KW-0456">Lyase</keyword>
<reference evidence="17 18" key="1">
    <citation type="submission" date="2014-09" db="EMBL/GenBank/DDBJ databases">
        <title>Sporocytophaga myxococcoides PG-01 genome sequencing.</title>
        <authorList>
            <person name="Liu L."/>
            <person name="Gao P.J."/>
            <person name="Chen G.J."/>
            <person name="Wang L.S."/>
        </authorList>
    </citation>
    <scope>NUCLEOTIDE SEQUENCE [LARGE SCALE GENOMIC DNA]</scope>
    <source>
        <strain evidence="17 18">PG-01</strain>
    </source>
</reference>
<evidence type="ECO:0000256" key="9">
    <source>
        <dbReference type="ARBA" id="ARBA00023239"/>
    </source>
</evidence>
<dbReference type="AlphaFoldDB" id="A0A098LJ32"/>
<feature type="binding site" evidence="13">
    <location>
        <position position="553"/>
    </location>
    <ligand>
        <name>Zn(2+)</name>
        <dbReference type="ChEBI" id="CHEBI:29105"/>
    </ligand>
</feature>
<feature type="binding site" evidence="13">
    <location>
        <position position="556"/>
    </location>
    <ligand>
        <name>Zn(2+)</name>
        <dbReference type="ChEBI" id="CHEBI:29105"/>
    </ligand>
</feature>
<feature type="transmembrane region" description="Helical" evidence="15">
    <location>
        <begin position="332"/>
        <end position="363"/>
    </location>
</feature>
<dbReference type="GO" id="GO:0004089">
    <property type="term" value="F:carbonate dehydratase activity"/>
    <property type="evidence" value="ECO:0007669"/>
    <property type="project" value="UniProtKB-EC"/>
</dbReference>
<dbReference type="SMART" id="SM00947">
    <property type="entry name" value="Pro_CA"/>
    <property type="match status" value="1"/>
</dbReference>
<feature type="transmembrane region" description="Helical" evidence="15">
    <location>
        <begin position="145"/>
        <end position="167"/>
    </location>
</feature>
<dbReference type="InterPro" id="IPR011547">
    <property type="entry name" value="SLC26A/SulP_dom"/>
</dbReference>
<feature type="transmembrane region" description="Helical" evidence="15">
    <location>
        <begin position="274"/>
        <end position="292"/>
    </location>
</feature>
<dbReference type="EC" id="4.2.1.1" evidence="3"/>
<keyword evidence="14" id="KW-0175">Coiled coil</keyword>
<name>A0A098LJ32_9BACT</name>
<evidence type="ECO:0000256" key="6">
    <source>
        <dbReference type="ARBA" id="ARBA00022833"/>
    </source>
</evidence>
<proteinExistence type="inferred from homology"/>
<feature type="transmembrane region" description="Helical" evidence="15">
    <location>
        <begin position="117"/>
        <end position="138"/>
    </location>
</feature>
<dbReference type="GO" id="GO:0005737">
    <property type="term" value="C:cytoplasm"/>
    <property type="evidence" value="ECO:0007669"/>
    <property type="project" value="TreeGrafter"/>
</dbReference>
<evidence type="ECO:0000256" key="13">
    <source>
        <dbReference type="PIRSR" id="PIRSR601765-1"/>
    </source>
</evidence>
<evidence type="ECO:0000256" key="3">
    <source>
        <dbReference type="ARBA" id="ARBA00012925"/>
    </source>
</evidence>
<organism evidence="17 18">
    <name type="scientific">Sporocytophaga myxococcoides</name>
    <dbReference type="NCBI Taxonomy" id="153721"/>
    <lineage>
        <taxon>Bacteria</taxon>
        <taxon>Pseudomonadati</taxon>
        <taxon>Bacteroidota</taxon>
        <taxon>Cytophagia</taxon>
        <taxon>Cytophagales</taxon>
        <taxon>Cytophagaceae</taxon>
        <taxon>Sporocytophaga</taxon>
    </lineage>
</organism>
<dbReference type="FunFam" id="3.40.1050.10:FF:000001">
    <property type="entry name" value="Carbonic anhydrase"/>
    <property type="match status" value="1"/>
</dbReference>
<evidence type="ECO:0000256" key="2">
    <source>
        <dbReference type="ARBA" id="ARBA00006217"/>
    </source>
</evidence>
<keyword evidence="18" id="KW-1185">Reference proteome</keyword>
<evidence type="ECO:0000313" key="18">
    <source>
        <dbReference type="Proteomes" id="UP000030185"/>
    </source>
</evidence>
<evidence type="ECO:0000256" key="4">
    <source>
        <dbReference type="ARBA" id="ARBA00022692"/>
    </source>
</evidence>
<dbReference type="InterPro" id="IPR001765">
    <property type="entry name" value="Carbonic_anhydrase"/>
</dbReference>
<evidence type="ECO:0000256" key="14">
    <source>
        <dbReference type="SAM" id="Coils"/>
    </source>
</evidence>
<accession>A0A098LJ32</accession>
<dbReference type="PANTHER" id="PTHR11002">
    <property type="entry name" value="CARBONIC ANHYDRASE"/>
    <property type="match status" value="1"/>
</dbReference>
<comment type="similarity">
    <text evidence="2">Belongs to the beta-class carbonic anhydrase family.</text>
</comment>